<dbReference type="InterPro" id="IPR027417">
    <property type="entry name" value="P-loop_NTPase"/>
</dbReference>
<dbReference type="GO" id="GO:0005524">
    <property type="term" value="F:ATP binding"/>
    <property type="evidence" value="ECO:0007669"/>
    <property type="project" value="UniProtKB-KW"/>
</dbReference>
<dbReference type="PANTHER" id="PTHR18934:SF109">
    <property type="entry name" value="ATP-DEPENDENT RNA HELICASE DHX15 HOMOLOG"/>
    <property type="match status" value="1"/>
</dbReference>
<dbReference type="SMART" id="SM00487">
    <property type="entry name" value="DEXDc"/>
    <property type="match status" value="1"/>
</dbReference>
<dbReference type="InterPro" id="IPR036047">
    <property type="entry name" value="F-box-like_dom_sf"/>
</dbReference>
<evidence type="ECO:0000256" key="10">
    <source>
        <dbReference type="ARBA" id="ARBA00055599"/>
    </source>
</evidence>
<dbReference type="PROSITE" id="PS51194">
    <property type="entry name" value="HELICASE_CTER"/>
    <property type="match status" value="1"/>
</dbReference>
<evidence type="ECO:0000256" key="9">
    <source>
        <dbReference type="ARBA" id="ARBA00047984"/>
    </source>
</evidence>
<evidence type="ECO:0000259" key="14">
    <source>
        <dbReference type="PROSITE" id="PS51194"/>
    </source>
</evidence>
<keyword evidence="6" id="KW-0067">ATP-binding</keyword>
<dbReference type="CDD" id="cd17973">
    <property type="entry name" value="DEXHc_DHX15"/>
    <property type="match status" value="1"/>
</dbReference>
<dbReference type="Proteomes" id="UP001140091">
    <property type="component" value="Unassembled WGS sequence"/>
</dbReference>
<dbReference type="InterPro" id="IPR001650">
    <property type="entry name" value="Helicase_C-like"/>
</dbReference>
<keyword evidence="4" id="KW-0378">Hydrolase</keyword>
<dbReference type="GO" id="GO:0016787">
    <property type="term" value="F:hydrolase activity"/>
    <property type="evidence" value="ECO:0007669"/>
    <property type="project" value="UniProtKB-KW"/>
</dbReference>
<dbReference type="Pfam" id="PF00271">
    <property type="entry name" value="Helicase_C"/>
    <property type="match status" value="1"/>
</dbReference>
<dbReference type="InterPro" id="IPR011709">
    <property type="entry name" value="DEAD-box_helicase_OB_fold"/>
</dbReference>
<feature type="region of interest" description="Disordered" evidence="11">
    <location>
        <begin position="1177"/>
        <end position="1202"/>
    </location>
</feature>
<dbReference type="FunFam" id="3.40.50.300:FF:000007">
    <property type="entry name" value="Pre-mRNA-splicing factor ATP-dependent RNA helicase"/>
    <property type="match status" value="1"/>
</dbReference>
<dbReference type="Gene3D" id="1.20.120.1080">
    <property type="match status" value="1"/>
</dbReference>
<gene>
    <name evidence="15" type="ORF">H1R20_g10582</name>
</gene>
<evidence type="ECO:0000313" key="16">
    <source>
        <dbReference type="Proteomes" id="UP001140091"/>
    </source>
</evidence>
<comment type="similarity">
    <text evidence="8">Belongs to the DEAD box helicase family. DEAH subfamily. DDX15/PRP43 sub-subfamily.</text>
</comment>
<feature type="domain" description="Helicase C-terminal" evidence="14">
    <location>
        <begin position="721"/>
        <end position="908"/>
    </location>
</feature>
<comment type="catalytic activity">
    <reaction evidence="9">
        <text>ATP + H2O = ADP + phosphate + H(+)</text>
        <dbReference type="Rhea" id="RHEA:13065"/>
        <dbReference type="ChEBI" id="CHEBI:15377"/>
        <dbReference type="ChEBI" id="CHEBI:15378"/>
        <dbReference type="ChEBI" id="CHEBI:30616"/>
        <dbReference type="ChEBI" id="CHEBI:43474"/>
        <dbReference type="ChEBI" id="CHEBI:456216"/>
        <dbReference type="EC" id="3.6.4.13"/>
    </reaction>
</comment>
<dbReference type="EMBL" id="JANBPK010001056">
    <property type="protein sequence ID" value="KAJ2926524.1"/>
    <property type="molecule type" value="Genomic_DNA"/>
</dbReference>
<dbReference type="SUPFAM" id="SSF52540">
    <property type="entry name" value="P-loop containing nucleoside triphosphate hydrolases"/>
    <property type="match status" value="1"/>
</dbReference>
<dbReference type="FunFam" id="1.20.120.1080:FF:000003">
    <property type="entry name" value="Pre-mRNA-splicing factor ATP-dependent RNA helicase PRP43"/>
    <property type="match status" value="1"/>
</dbReference>
<dbReference type="PROSITE" id="PS51192">
    <property type="entry name" value="HELICASE_ATP_BIND_1"/>
    <property type="match status" value="1"/>
</dbReference>
<evidence type="ECO:0000259" key="13">
    <source>
        <dbReference type="PROSITE" id="PS51192"/>
    </source>
</evidence>
<organism evidence="15 16">
    <name type="scientific">Candolleomyces eurysporus</name>
    <dbReference type="NCBI Taxonomy" id="2828524"/>
    <lineage>
        <taxon>Eukaryota</taxon>
        <taxon>Fungi</taxon>
        <taxon>Dikarya</taxon>
        <taxon>Basidiomycota</taxon>
        <taxon>Agaricomycotina</taxon>
        <taxon>Agaricomycetes</taxon>
        <taxon>Agaricomycetidae</taxon>
        <taxon>Agaricales</taxon>
        <taxon>Agaricineae</taxon>
        <taxon>Psathyrellaceae</taxon>
        <taxon>Candolleomyces</taxon>
    </lineage>
</organism>
<feature type="compositionally biased region" description="Low complexity" evidence="11">
    <location>
        <begin position="387"/>
        <end position="405"/>
    </location>
</feature>
<keyword evidence="3" id="KW-0547">Nucleotide-binding</keyword>
<dbReference type="InterPro" id="IPR044756">
    <property type="entry name" value="DHX15_DEXHc"/>
</dbReference>
<dbReference type="EC" id="3.6.4.13" evidence="1"/>
<dbReference type="PROSITE" id="PS00690">
    <property type="entry name" value="DEAH_ATP_HELICASE"/>
    <property type="match status" value="1"/>
</dbReference>
<dbReference type="InterPro" id="IPR014001">
    <property type="entry name" value="Helicase_ATP-bd"/>
</dbReference>
<evidence type="ECO:0000256" key="3">
    <source>
        <dbReference type="ARBA" id="ARBA00022741"/>
    </source>
</evidence>
<dbReference type="CDD" id="cd18791">
    <property type="entry name" value="SF2_C_RHA"/>
    <property type="match status" value="1"/>
</dbReference>
<comment type="caution">
    <text evidence="15">The sequence shown here is derived from an EMBL/GenBank/DDBJ whole genome shotgun (WGS) entry which is preliminary data.</text>
</comment>
<dbReference type="AlphaFoldDB" id="A0A9W8J319"/>
<dbReference type="GO" id="GO:0000390">
    <property type="term" value="P:spliceosomal complex disassembly"/>
    <property type="evidence" value="ECO:0007669"/>
    <property type="project" value="UniProtKB-ARBA"/>
</dbReference>
<dbReference type="PANTHER" id="PTHR18934">
    <property type="entry name" value="ATP-DEPENDENT RNA HELICASE"/>
    <property type="match status" value="1"/>
</dbReference>
<keyword evidence="7" id="KW-0508">mRNA splicing</keyword>
<name>A0A9W8J319_9AGAR</name>
<dbReference type="Pfam" id="PF04408">
    <property type="entry name" value="WHD_HA2"/>
    <property type="match status" value="1"/>
</dbReference>
<evidence type="ECO:0000256" key="5">
    <source>
        <dbReference type="ARBA" id="ARBA00022806"/>
    </source>
</evidence>
<dbReference type="GO" id="GO:0071014">
    <property type="term" value="C:post-mRNA release spliceosomal complex"/>
    <property type="evidence" value="ECO:0007669"/>
    <property type="project" value="UniProtKB-ARBA"/>
</dbReference>
<dbReference type="FunFam" id="3.40.50.300:FF:001148">
    <property type="entry name" value="Pre-mRNA-splicing factor ATP-dependent RNA helicase DHX15/PRP43"/>
    <property type="match status" value="1"/>
</dbReference>
<dbReference type="InterPro" id="IPR001810">
    <property type="entry name" value="F-box_dom"/>
</dbReference>
<dbReference type="Gene3D" id="3.40.50.300">
    <property type="entry name" value="P-loop containing nucleotide triphosphate hydrolases"/>
    <property type="match status" value="2"/>
</dbReference>
<comment type="function">
    <text evidence="10">Pre-mRNA processing factor involved in disassembly of spliceosomes after the release of mature mRNA.</text>
</comment>
<evidence type="ECO:0000256" key="1">
    <source>
        <dbReference type="ARBA" id="ARBA00012552"/>
    </source>
</evidence>
<evidence type="ECO:0000259" key="12">
    <source>
        <dbReference type="PROSITE" id="PS50181"/>
    </source>
</evidence>
<evidence type="ECO:0000256" key="6">
    <source>
        <dbReference type="ARBA" id="ARBA00022840"/>
    </source>
</evidence>
<evidence type="ECO:0000256" key="2">
    <source>
        <dbReference type="ARBA" id="ARBA00022664"/>
    </source>
</evidence>
<dbReference type="InterPro" id="IPR003593">
    <property type="entry name" value="AAA+_ATPase"/>
</dbReference>
<evidence type="ECO:0000256" key="11">
    <source>
        <dbReference type="SAM" id="MobiDB-lite"/>
    </source>
</evidence>
<dbReference type="InterPro" id="IPR007502">
    <property type="entry name" value="Helicase-assoc_dom"/>
</dbReference>
<dbReference type="Gene3D" id="1.20.1280.50">
    <property type="match status" value="1"/>
</dbReference>
<keyword evidence="2" id="KW-0507">mRNA processing</keyword>
<dbReference type="SMART" id="SM00490">
    <property type="entry name" value="HELICc"/>
    <property type="match status" value="1"/>
</dbReference>
<keyword evidence="5" id="KW-0347">Helicase</keyword>
<dbReference type="SMART" id="SM00847">
    <property type="entry name" value="HA2"/>
    <property type="match status" value="1"/>
</dbReference>
<dbReference type="Pfam" id="PF00270">
    <property type="entry name" value="DEAD"/>
    <property type="match status" value="1"/>
</dbReference>
<sequence length="1202" mass="134233">MKGRPHVIDAIKAGCDLAADSFPVIFCHSYCGGGRSDKGGALADVSRIALLRARADLSAAPRLRIRHWQTTVRDLVARGWSPVHGPKQIKPLPQSTVSIAILPAEILHQIFDQLDDDRQDLAACSLVCKKWQGLSQPRLFHSIVLSTDDIEHSIQFQRFMLESPNIRAGIREVTVHFPDLSDWPRDRKLATNLMADVLELLPRPESLRLYGARFSDYRVKWSRLSNHFRNAIKTMLRRPTMTNLLIDGWLLDVNLPEFNAVFAGTSLSLTSVSLLDISDGLWGTSDLPQSPPTTRLQLEKLTVSNTFTKDFRLIEWLCKPESIFDLQKLKTLHIEESRNDSSVTMLAEAIGSSLENLQVNVITSAQPEARLAPAVLTHAGPAQSAQAKPAGPKIKAAAPAPSAKAKSAKAAKVKAVGPSPSAQAGPAIMSRPLGPPESLADSLARLSLGDKGKGRKTSKSLSAAELGIIKTKDPLYGLVHRKVSGSRVRLALESDVNPFTKRPHTAQYKQILEARKKLPVYAQMDEFMDMFTKNQVIVMVGETGSGKTTQIPQFIAFSDLPHTRGKMVACTQPRRVAAMSVAKRVADELDVQLGRHVGYSIRFEDMTDPETTFLKYMTDGMLLREAMNDPDFSRYSTIILDEAHERTLATDILMGLLKGVVKRRPDLKLVVTSATLDAVKFQTYFSIRSNALAPLLKVSGRLHPVEVFYTKEPEPDYVEAAMRTVLMIHRAEGPGDILLFLTGEEEIEDACRKIKFEADDLIKQDPEGVGPLVCVPLYSTLPTSLQQKIFDPPPGPTRPYRPPGRKVVVSTNIAETSLTIDGIVYVVDPGFSKQKVYNPRIRVESLLVSPISKASAQQRAGRAGRTRPGKCFRLFTEKDFIRELEEYAYPEILRSNLANTVLELVKLGIKDLVRFDYVDAPAPETVMRALELLNYLGALDDDGNLTPLGSMMADFPLDPQLAKMLIVSPEHKCSNEILTITAMMSVPNIWLRPPNRLREADAAKAMLTVPDGDHLTLLNVYDEYIQNRWDKNWAWNNYLNQRALAQAENVRKQLQRSMERFELESISLNDTKKLYVKIRQALVVGFFMQVAYREEERGGYVTVKDNQVVALHPSCGLEGQPEWVLFNEFVLTARSYIRTVSEVRPEWLLEFAPIYYDLKTFQDGETKRALQRAANKMYGTPNDGKRTGKRKAATEKIRDSIA</sequence>
<accession>A0A9W8J319</accession>
<dbReference type="PROSITE" id="PS50181">
    <property type="entry name" value="FBOX"/>
    <property type="match status" value="1"/>
</dbReference>
<evidence type="ECO:0000256" key="7">
    <source>
        <dbReference type="ARBA" id="ARBA00023187"/>
    </source>
</evidence>
<proteinExistence type="inferred from homology"/>
<feature type="domain" description="Helicase ATP-binding" evidence="13">
    <location>
        <begin position="528"/>
        <end position="694"/>
    </location>
</feature>
<evidence type="ECO:0000256" key="4">
    <source>
        <dbReference type="ARBA" id="ARBA00022801"/>
    </source>
</evidence>
<dbReference type="Pfam" id="PF12937">
    <property type="entry name" value="F-box-like"/>
    <property type="match status" value="1"/>
</dbReference>
<protein>
    <recommendedName>
        <fullName evidence="1">RNA helicase</fullName>
        <ecNumber evidence="1">3.6.4.13</ecNumber>
    </recommendedName>
</protein>
<keyword evidence="16" id="KW-1185">Reference proteome</keyword>
<feature type="non-terminal residue" evidence="15">
    <location>
        <position position="1"/>
    </location>
</feature>
<dbReference type="SMART" id="SM00256">
    <property type="entry name" value="FBOX"/>
    <property type="match status" value="1"/>
</dbReference>
<evidence type="ECO:0000256" key="8">
    <source>
        <dbReference type="ARBA" id="ARBA00024333"/>
    </source>
</evidence>
<dbReference type="InterPro" id="IPR048333">
    <property type="entry name" value="HA2_WH"/>
</dbReference>
<feature type="domain" description="F-box" evidence="12">
    <location>
        <begin position="96"/>
        <end position="143"/>
    </location>
</feature>
<dbReference type="Pfam" id="PF21010">
    <property type="entry name" value="HA2_C"/>
    <property type="match status" value="1"/>
</dbReference>
<dbReference type="OrthoDB" id="10253254at2759"/>
<dbReference type="SUPFAM" id="SSF81383">
    <property type="entry name" value="F-box domain"/>
    <property type="match status" value="1"/>
</dbReference>
<dbReference type="Pfam" id="PF07717">
    <property type="entry name" value="OB_NTP_bind"/>
    <property type="match status" value="1"/>
</dbReference>
<dbReference type="InterPro" id="IPR002464">
    <property type="entry name" value="DNA/RNA_helicase_DEAH_CS"/>
</dbReference>
<evidence type="ECO:0000313" key="15">
    <source>
        <dbReference type="EMBL" id="KAJ2926524.1"/>
    </source>
</evidence>
<dbReference type="FunFam" id="1.10.10.2130:FF:000001">
    <property type="entry name" value="Pre-mRNA-splicing factor ATP-dependent RNA helicase"/>
    <property type="match status" value="1"/>
</dbReference>
<dbReference type="SMART" id="SM00382">
    <property type="entry name" value="AAA"/>
    <property type="match status" value="1"/>
</dbReference>
<dbReference type="InterPro" id="IPR011545">
    <property type="entry name" value="DEAD/DEAH_box_helicase_dom"/>
</dbReference>
<dbReference type="GO" id="GO:0003724">
    <property type="term" value="F:RNA helicase activity"/>
    <property type="evidence" value="ECO:0007669"/>
    <property type="project" value="UniProtKB-EC"/>
</dbReference>
<dbReference type="GO" id="GO:0003723">
    <property type="term" value="F:RNA binding"/>
    <property type="evidence" value="ECO:0007669"/>
    <property type="project" value="TreeGrafter"/>
</dbReference>
<feature type="compositionally biased region" description="Basic and acidic residues" evidence="11">
    <location>
        <begin position="1192"/>
        <end position="1202"/>
    </location>
</feature>
<reference evidence="15" key="1">
    <citation type="submission" date="2022-06" db="EMBL/GenBank/DDBJ databases">
        <title>Genome Sequence of Candolleomyces eurysporus.</title>
        <authorList>
            <person name="Buettner E."/>
        </authorList>
    </citation>
    <scope>NUCLEOTIDE SEQUENCE</scope>
    <source>
        <strain evidence="15">VTCC 930004</strain>
    </source>
</reference>
<feature type="region of interest" description="Disordered" evidence="11">
    <location>
        <begin position="380"/>
        <end position="440"/>
    </location>
</feature>